<accession>A0A547PF69</accession>
<dbReference type="PANTHER" id="PTHR43722">
    <property type="entry name" value="PROLINE IMINOPEPTIDASE"/>
    <property type="match status" value="1"/>
</dbReference>
<comment type="caution">
    <text evidence="4">The sequence shown here is derived from an EMBL/GenBank/DDBJ whole genome shotgun (WGS) entry which is preliminary data.</text>
</comment>
<dbReference type="SUPFAM" id="SSF53474">
    <property type="entry name" value="alpha/beta-Hydrolases"/>
    <property type="match status" value="1"/>
</dbReference>
<dbReference type="Gene3D" id="3.40.50.1820">
    <property type="entry name" value="alpha/beta hydrolase"/>
    <property type="match status" value="1"/>
</dbReference>
<dbReference type="GO" id="GO:0004177">
    <property type="term" value="F:aminopeptidase activity"/>
    <property type="evidence" value="ECO:0007669"/>
    <property type="project" value="UniProtKB-EC"/>
</dbReference>
<keyword evidence="5" id="KW-1185">Reference proteome</keyword>
<dbReference type="Pfam" id="PF00561">
    <property type="entry name" value="Abhydrolase_1"/>
    <property type="match status" value="1"/>
</dbReference>
<feature type="domain" description="AB hydrolase-1" evidence="3">
    <location>
        <begin position="86"/>
        <end position="457"/>
    </location>
</feature>
<reference evidence="4 5" key="1">
    <citation type="submission" date="2019-06" db="EMBL/GenBank/DDBJ databases">
        <title>Erythrobacter insulae sp. nov., isolated from a tidal flat.</title>
        <authorList>
            <person name="Yoon J.-H."/>
        </authorList>
    </citation>
    <scope>NUCLEOTIDE SEQUENCE [LARGE SCALE GENOMIC DNA]</scope>
    <source>
        <strain evidence="4 5">JBTF-M21</strain>
    </source>
</reference>
<evidence type="ECO:0000313" key="5">
    <source>
        <dbReference type="Proteomes" id="UP000316343"/>
    </source>
</evidence>
<evidence type="ECO:0000313" key="4">
    <source>
        <dbReference type="EMBL" id="TRD12780.1"/>
    </source>
</evidence>
<dbReference type="InterPro" id="IPR000073">
    <property type="entry name" value="AB_hydrolase_1"/>
</dbReference>
<evidence type="ECO:0000256" key="1">
    <source>
        <dbReference type="ARBA" id="ARBA00021843"/>
    </source>
</evidence>
<dbReference type="EMBL" id="VHJK01000001">
    <property type="protein sequence ID" value="TRD12780.1"/>
    <property type="molecule type" value="Genomic_DNA"/>
</dbReference>
<keyword evidence="4" id="KW-0378">Hydrolase</keyword>
<keyword evidence="2" id="KW-0732">Signal</keyword>
<evidence type="ECO:0000259" key="3">
    <source>
        <dbReference type="Pfam" id="PF00561"/>
    </source>
</evidence>
<dbReference type="InterPro" id="IPR029058">
    <property type="entry name" value="AB_hydrolase_fold"/>
</dbReference>
<organism evidence="4 5">
    <name type="scientific">Erythrobacter insulae</name>
    <dbReference type="NCBI Taxonomy" id="2584124"/>
    <lineage>
        <taxon>Bacteria</taxon>
        <taxon>Pseudomonadati</taxon>
        <taxon>Pseudomonadota</taxon>
        <taxon>Alphaproteobacteria</taxon>
        <taxon>Sphingomonadales</taxon>
        <taxon>Erythrobacteraceae</taxon>
        <taxon>Erythrobacter/Porphyrobacter group</taxon>
        <taxon>Erythrobacter</taxon>
    </lineage>
</organism>
<dbReference type="PANTHER" id="PTHR43722:SF1">
    <property type="entry name" value="PROLINE IMINOPEPTIDASE"/>
    <property type="match status" value="1"/>
</dbReference>
<protein>
    <recommendedName>
        <fullName evidence="1">Proline iminopeptidase</fullName>
    </recommendedName>
</protein>
<feature type="signal peptide" evidence="2">
    <location>
        <begin position="1"/>
        <end position="31"/>
    </location>
</feature>
<evidence type="ECO:0000256" key="2">
    <source>
        <dbReference type="SAM" id="SignalP"/>
    </source>
</evidence>
<proteinExistence type="predicted"/>
<dbReference type="GO" id="GO:0006508">
    <property type="term" value="P:proteolysis"/>
    <property type="evidence" value="ECO:0007669"/>
    <property type="project" value="InterPro"/>
</dbReference>
<dbReference type="Proteomes" id="UP000316343">
    <property type="component" value="Unassembled WGS sequence"/>
</dbReference>
<dbReference type="AlphaFoldDB" id="A0A547PF69"/>
<dbReference type="InterPro" id="IPR005944">
    <property type="entry name" value="Pro_iminopeptidase"/>
</dbReference>
<gene>
    <name evidence="4" type="ORF">FGU71_07970</name>
</gene>
<sequence length="492" mass="53593">MGRDSMNTAPLITAMALALASTALGSTDAIAAPNEQTIMFETQTGETVEAVEGFLTVPVNRSDPDSGTMKIAYVRFAATTDTPGSPIVYLSGGPGGSGIDTATGPRFPLFMAMRQHADVIAFDQRGTGKSDSPERCVSRINVGEMEVISDAEFDQRHRLAARECAAQWKASGDDLRGFNTAESAQDLSDLRQHLGAEKISLWSISYGSHLALASIAAIPDELDRVIMAATEGLDQTVKLPARTMGYFKRLQEAVNAQPKARALYPDIVGLMQRVNAKLDKEPMKLTIPKRDGGTYDLMLQRRHLQQFGGGLVMDPQYASVLLEMYRQLDEGDTTLTIGIFQRFWTPDQPISFAAMPLAMDRASGITPARMKAFERQADLSPLGKYVNFPMPQMLGEFEEIDLGPNFRDGPFGDVPVLMFTGSLDGRTYPEAHAEATAGLRNVQQIFVENAGHNLFMTTPEVGEAMHQFMRGETAKSDRIVAEAPDFSSPPGL</sequence>
<name>A0A547PF69_9SPHN</name>
<feature type="chain" id="PRO_5021710778" description="Proline iminopeptidase" evidence="2">
    <location>
        <begin position="32"/>
        <end position="492"/>
    </location>
</feature>
<dbReference type="GO" id="GO:0005737">
    <property type="term" value="C:cytoplasm"/>
    <property type="evidence" value="ECO:0007669"/>
    <property type="project" value="InterPro"/>
</dbReference>
<dbReference type="OrthoDB" id="613638at2"/>